<gene>
    <name evidence="2" type="ORF">BB8028_0002g05660</name>
</gene>
<dbReference type="OrthoDB" id="10472696at2759"/>
<reference evidence="2 3" key="1">
    <citation type="submission" date="2016-07" db="EMBL/GenBank/DDBJ databases">
        <title>Comparative genomics of the entomopathogenic fungus Beauveria bassiana.</title>
        <authorList>
            <person name="Valero Jimenez C.A."/>
            <person name="Zwaan B.J."/>
            <person name="Van Kan J.A."/>
            <person name="Takken W."/>
            <person name="Debets A.J."/>
            <person name="Schoustra S.E."/>
            <person name="Koenraadt C.J."/>
        </authorList>
    </citation>
    <scope>NUCLEOTIDE SEQUENCE [LARGE SCALE GENOMIC DNA]</scope>
    <source>
        <strain evidence="2 3">ARSEF 8028</strain>
    </source>
</reference>
<name>A0A2S7Y2Z4_BEABA</name>
<accession>A0A2S7Y2Z4</accession>
<feature type="region of interest" description="Disordered" evidence="1">
    <location>
        <begin position="1"/>
        <end position="21"/>
    </location>
</feature>
<feature type="compositionally biased region" description="Polar residues" evidence="1">
    <location>
        <begin position="85"/>
        <end position="94"/>
    </location>
</feature>
<comment type="caution">
    <text evidence="2">The sequence shown here is derived from an EMBL/GenBank/DDBJ whole genome shotgun (WGS) entry which is preliminary data.</text>
</comment>
<dbReference type="EMBL" id="JRHA01000002">
    <property type="protein sequence ID" value="PQK10242.1"/>
    <property type="molecule type" value="Genomic_DNA"/>
</dbReference>
<evidence type="ECO:0000256" key="1">
    <source>
        <dbReference type="SAM" id="MobiDB-lite"/>
    </source>
</evidence>
<protein>
    <submittedName>
        <fullName evidence="2">Uncharacterized protein</fullName>
    </submittedName>
</protein>
<evidence type="ECO:0000313" key="2">
    <source>
        <dbReference type="EMBL" id="PQK10242.1"/>
    </source>
</evidence>
<evidence type="ECO:0000313" key="3">
    <source>
        <dbReference type="Proteomes" id="UP000237441"/>
    </source>
</evidence>
<dbReference type="Proteomes" id="UP000237441">
    <property type="component" value="Unassembled WGS sequence"/>
</dbReference>
<proteinExistence type="predicted"/>
<sequence length="450" mass="50978">MTCVSDRTPPPPPSPCQASPEEASQFNALDFLFYVASVIQQHRSEISECLSSRPDLTLMVTSIIPLFSDNNMLTPPPDQDEIGPSSFSPDTSPGPTCPGACDADYCVAADGSASRSTQKRKRSQDSTAPQAEIQPKRKREIEYEKAFEVAKAAVNNIASHGMREARQSLLWIRKSTLHSKRSSPYIMPQYGGANRQTTTKHIQDFKTHFQHLRSSINLTAPVDRCELALTAMHYEQLAQANGERYIVDGSLQVYLADTWFPDWERQGKTANQRMIKWRDREAHGKLWRMLHDRYGEAIMWILPERLKNKNVHVLKEPGLEKVMALIDEKHPNLKEDLKYLSELTSHFIHYGRLPDKRLKMERSSEGNFSELLRPDECTEEHTALVSVPSPRVHEEEVPNLPSTEAMLSPPPSDNCINWDSEYQSVSGIICLNDFGTVDTVEDGFIDPRLM</sequence>
<dbReference type="AlphaFoldDB" id="A0A2S7Y2Z4"/>
<feature type="region of interest" description="Disordered" evidence="1">
    <location>
        <begin position="70"/>
        <end position="95"/>
    </location>
</feature>
<feature type="region of interest" description="Disordered" evidence="1">
    <location>
        <begin position="112"/>
        <end position="139"/>
    </location>
</feature>
<organism evidence="2 3">
    <name type="scientific">Beauveria bassiana</name>
    <name type="common">White muscardine disease fungus</name>
    <name type="synonym">Tritirachium shiotae</name>
    <dbReference type="NCBI Taxonomy" id="176275"/>
    <lineage>
        <taxon>Eukaryota</taxon>
        <taxon>Fungi</taxon>
        <taxon>Dikarya</taxon>
        <taxon>Ascomycota</taxon>
        <taxon>Pezizomycotina</taxon>
        <taxon>Sordariomycetes</taxon>
        <taxon>Hypocreomycetidae</taxon>
        <taxon>Hypocreales</taxon>
        <taxon>Cordycipitaceae</taxon>
        <taxon>Beauveria</taxon>
    </lineage>
</organism>